<evidence type="ECO:0000256" key="1">
    <source>
        <dbReference type="SAM" id="MobiDB-lite"/>
    </source>
</evidence>
<gene>
    <name evidence="2" type="ORF">CURHAP_LOCUS44092</name>
</gene>
<dbReference type="Proteomes" id="UP000507222">
    <property type="component" value="Unassembled WGS sequence"/>
</dbReference>
<dbReference type="InterPro" id="IPR039926">
    <property type="entry name" value="Egg_app_1"/>
</dbReference>
<proteinExistence type="predicted"/>
<dbReference type="PANTHER" id="PTHR33333">
    <property type="entry name" value="ERYTHROCYTE MEMBRANE PROTEIN 1-LIKE"/>
    <property type="match status" value="1"/>
</dbReference>
<evidence type="ECO:0000313" key="3">
    <source>
        <dbReference type="Proteomes" id="UP000507222"/>
    </source>
</evidence>
<organism evidence="2 3">
    <name type="scientific">Prunus armeniaca</name>
    <name type="common">Apricot</name>
    <name type="synonym">Armeniaca vulgaris</name>
    <dbReference type="NCBI Taxonomy" id="36596"/>
    <lineage>
        <taxon>Eukaryota</taxon>
        <taxon>Viridiplantae</taxon>
        <taxon>Streptophyta</taxon>
        <taxon>Embryophyta</taxon>
        <taxon>Tracheophyta</taxon>
        <taxon>Spermatophyta</taxon>
        <taxon>Magnoliopsida</taxon>
        <taxon>eudicotyledons</taxon>
        <taxon>Gunneridae</taxon>
        <taxon>Pentapetalae</taxon>
        <taxon>rosids</taxon>
        <taxon>fabids</taxon>
        <taxon>Rosales</taxon>
        <taxon>Rosaceae</taxon>
        <taxon>Amygdaloideae</taxon>
        <taxon>Amygdaleae</taxon>
        <taxon>Prunus</taxon>
    </lineage>
</organism>
<reference evidence="2 3" key="1">
    <citation type="submission" date="2020-05" db="EMBL/GenBank/DDBJ databases">
        <authorList>
            <person name="Campoy J."/>
            <person name="Schneeberger K."/>
            <person name="Spophaly S."/>
        </authorList>
    </citation>
    <scope>NUCLEOTIDE SEQUENCE [LARGE SCALE GENOMIC DNA]</scope>
    <source>
        <strain evidence="2">PruArmRojPasFocal</strain>
    </source>
</reference>
<feature type="region of interest" description="Disordered" evidence="1">
    <location>
        <begin position="1"/>
        <end position="74"/>
    </location>
</feature>
<protein>
    <submittedName>
        <fullName evidence="2">Uncharacterized protein</fullName>
    </submittedName>
</protein>
<sequence>MGGSKGSNGNSNSQAANPYASGAKSSDVAAAAAAAASGGGAHAAGSMKAPGRDDTISRESFESNPAAYFKDLRK</sequence>
<dbReference type="AlphaFoldDB" id="A0A6J5VC88"/>
<feature type="compositionally biased region" description="Basic and acidic residues" evidence="1">
    <location>
        <begin position="50"/>
        <end position="61"/>
    </location>
</feature>
<dbReference type="PANTHER" id="PTHR33333:SF32">
    <property type="entry name" value="PSAD1"/>
    <property type="match status" value="1"/>
</dbReference>
<accession>A0A6J5VC88</accession>
<name>A0A6J5VC88_PRUAR</name>
<feature type="compositionally biased region" description="Low complexity" evidence="1">
    <location>
        <begin position="20"/>
        <end position="36"/>
    </location>
</feature>
<dbReference type="EMBL" id="CAEKDK010000007">
    <property type="protein sequence ID" value="CAB4286600.1"/>
    <property type="molecule type" value="Genomic_DNA"/>
</dbReference>
<evidence type="ECO:0000313" key="2">
    <source>
        <dbReference type="EMBL" id="CAB4286600.1"/>
    </source>
</evidence>